<gene>
    <name evidence="2" type="primary">LOC107760611</name>
</gene>
<reference evidence="2" key="2">
    <citation type="submission" date="2025-08" db="UniProtKB">
        <authorList>
            <consortium name="RefSeq"/>
        </authorList>
    </citation>
    <scope>IDENTIFICATION</scope>
    <source>
        <tissue evidence="2">Leaf</tissue>
    </source>
</reference>
<name>A0AC58UMZ2_TOBAC</name>
<organism evidence="1 2">
    <name type="scientific">Nicotiana tabacum</name>
    <name type="common">Common tobacco</name>
    <dbReference type="NCBI Taxonomy" id="4097"/>
    <lineage>
        <taxon>Eukaryota</taxon>
        <taxon>Viridiplantae</taxon>
        <taxon>Streptophyta</taxon>
        <taxon>Embryophyta</taxon>
        <taxon>Tracheophyta</taxon>
        <taxon>Spermatophyta</taxon>
        <taxon>Magnoliopsida</taxon>
        <taxon>eudicotyledons</taxon>
        <taxon>Gunneridae</taxon>
        <taxon>Pentapetalae</taxon>
        <taxon>asterids</taxon>
        <taxon>lamiids</taxon>
        <taxon>Solanales</taxon>
        <taxon>Solanaceae</taxon>
        <taxon>Nicotianoideae</taxon>
        <taxon>Nicotianeae</taxon>
        <taxon>Nicotiana</taxon>
    </lineage>
</organism>
<protein>
    <submittedName>
        <fullName evidence="2">Mediator of RNA polymerase II transcription subunit 23 isoform X2</fullName>
    </submittedName>
</protein>
<reference evidence="1" key="1">
    <citation type="journal article" date="2014" name="Nat. Commun.">
        <title>The tobacco genome sequence and its comparison with those of tomato and potato.</title>
        <authorList>
            <person name="Sierro N."/>
            <person name="Battey J.N."/>
            <person name="Ouadi S."/>
            <person name="Bakaher N."/>
            <person name="Bovet L."/>
            <person name="Willig A."/>
            <person name="Goepfert S."/>
            <person name="Peitsch M.C."/>
            <person name="Ivanov N.V."/>
        </authorList>
    </citation>
    <scope>NUCLEOTIDE SEQUENCE [LARGE SCALE GENOMIC DNA]</scope>
</reference>
<accession>A0AC58UMZ2</accession>
<sequence length="248" mass="29076">MLAPWEVLWGGGGKGLGIEVYHNLKRKFLLRMQNQKSVETTSKILSFYKEEKSSDPNNHQSILLDFFSSCQNLCIWTLNTATREYLNNEQLQKGKQIDEWRRQVETTRKILSFHKEEKSSDPSNHQSILLDFFSSCQNLCIWTLNIATREYLNNEQLQKGKQIDEWRRQVVPSIAVVETYCRLMLISPHSLFRSLLIHLTSRNPTTLTKPGNTILVFEILNYRFLSLYRYQGKSKTLMYDVTKMISTL</sequence>
<dbReference type="Proteomes" id="UP000790787">
    <property type="component" value="Chromosome 1"/>
</dbReference>
<evidence type="ECO:0000313" key="2">
    <source>
        <dbReference type="RefSeq" id="XP_075110867.1"/>
    </source>
</evidence>
<dbReference type="RefSeq" id="XP_075110867.1">
    <property type="nucleotide sequence ID" value="XM_075254766.1"/>
</dbReference>
<proteinExistence type="predicted"/>
<evidence type="ECO:0000313" key="1">
    <source>
        <dbReference type="Proteomes" id="UP000790787"/>
    </source>
</evidence>
<keyword evidence="1" id="KW-1185">Reference proteome</keyword>